<dbReference type="Proteomes" id="UP000095553">
    <property type="component" value="Unassembled WGS sequence"/>
</dbReference>
<dbReference type="EMBL" id="CYXY01000004">
    <property type="protein sequence ID" value="CUM83391.1"/>
    <property type="molecule type" value="Genomic_DNA"/>
</dbReference>
<dbReference type="InterPro" id="IPR014986">
    <property type="entry name" value="XkdN-like"/>
</dbReference>
<proteinExistence type="predicted"/>
<name>A0A173RZR5_ANAHA</name>
<dbReference type="InterPro" id="IPR038559">
    <property type="entry name" value="XkdN-like_sf"/>
</dbReference>
<evidence type="ECO:0000313" key="2">
    <source>
        <dbReference type="Proteomes" id="UP000095553"/>
    </source>
</evidence>
<dbReference type="RefSeq" id="WP_009203416.1">
    <property type="nucleotide sequence ID" value="NZ_CYXY01000004.1"/>
</dbReference>
<dbReference type="AlphaFoldDB" id="A0A173RZR5"/>
<accession>A0A173RZR5</accession>
<gene>
    <name evidence="1" type="ORF">ERS852571_00850</name>
</gene>
<sequence length="163" mass="18063">MAEKKTNINVTEENEMDLITGLLKAAEYKTEVSQTLNIQRNGQKLFKFDIRPLSFDEITDCRKRATTYMPNPGGASLPLIEKSVSNADYMAWQIYIATVPESDGTKFWDNPALKEGLNKAGHMVMTQAEIIKEILTAGELEAVSGQIEELSGSGTNVIDYAKN</sequence>
<organism evidence="1 2">
    <name type="scientific">Anaerostipes hadrus</name>
    <dbReference type="NCBI Taxonomy" id="649756"/>
    <lineage>
        <taxon>Bacteria</taxon>
        <taxon>Bacillati</taxon>
        <taxon>Bacillota</taxon>
        <taxon>Clostridia</taxon>
        <taxon>Lachnospirales</taxon>
        <taxon>Lachnospiraceae</taxon>
        <taxon>Anaerostipes</taxon>
    </lineage>
</organism>
<reference evidence="1 2" key="1">
    <citation type="submission" date="2015-09" db="EMBL/GenBank/DDBJ databases">
        <authorList>
            <consortium name="Pathogen Informatics"/>
        </authorList>
    </citation>
    <scope>NUCLEOTIDE SEQUENCE [LARGE SCALE GENOMIC DNA]</scope>
    <source>
        <strain evidence="1 2">2789STDY5834959</strain>
    </source>
</reference>
<dbReference type="Gene3D" id="3.30.2220.30">
    <property type="match status" value="1"/>
</dbReference>
<evidence type="ECO:0000313" key="1">
    <source>
        <dbReference type="EMBL" id="CUM83391.1"/>
    </source>
</evidence>
<protein>
    <submittedName>
        <fullName evidence="1">Phage XkdN-like protein</fullName>
    </submittedName>
</protein>
<dbReference type="Pfam" id="PF08890">
    <property type="entry name" value="Phage_TAC_5"/>
    <property type="match status" value="1"/>
</dbReference>